<evidence type="ECO:0008006" key="3">
    <source>
        <dbReference type="Google" id="ProtNLM"/>
    </source>
</evidence>
<comment type="caution">
    <text evidence="1">The sequence shown here is derived from an EMBL/GenBank/DDBJ whole genome shotgun (WGS) entry which is preliminary data.</text>
</comment>
<proteinExistence type="predicted"/>
<reference evidence="1 2" key="1">
    <citation type="submission" date="2020-02" db="EMBL/GenBank/DDBJ databases">
        <authorList>
            <person name="Hogendoorn C."/>
        </authorList>
    </citation>
    <scope>NUCLEOTIDE SEQUENCE [LARGE SCALE GENOMIC DNA]</scope>
    <source>
        <strain evidence="1">METHB21</strain>
    </source>
</reference>
<protein>
    <recommendedName>
        <fullName evidence="3">Resolvase/invertase-type recombinase catalytic domain-containing protein</fullName>
    </recommendedName>
</protein>
<dbReference type="EMBL" id="CADCXN010000042">
    <property type="protein sequence ID" value="CAA9889877.1"/>
    <property type="molecule type" value="Genomic_DNA"/>
</dbReference>
<evidence type="ECO:0000313" key="1">
    <source>
        <dbReference type="EMBL" id="CAA9889877.1"/>
    </source>
</evidence>
<keyword evidence="2" id="KW-1185">Reference proteome</keyword>
<organism evidence="1 2">
    <name type="scientific">Candidatus Methylobacter favarea</name>
    <dbReference type="NCBI Taxonomy" id="2707345"/>
    <lineage>
        <taxon>Bacteria</taxon>
        <taxon>Pseudomonadati</taxon>
        <taxon>Pseudomonadota</taxon>
        <taxon>Gammaproteobacteria</taxon>
        <taxon>Methylococcales</taxon>
        <taxon>Methylococcaceae</taxon>
        <taxon>Methylobacter</taxon>
    </lineage>
</organism>
<accession>A0A8S0XRB3</accession>
<dbReference type="Proteomes" id="UP000494216">
    <property type="component" value="Unassembled WGS sequence"/>
</dbReference>
<name>A0A8S0XRB3_9GAMM</name>
<gene>
    <name evidence="1" type="ORF">METHB2_150001</name>
</gene>
<sequence>MRRLAQQLTKRGVCIEFIKECLTFTGEDSAMANLLLSVRGVLQSSNGL</sequence>
<evidence type="ECO:0000313" key="2">
    <source>
        <dbReference type="Proteomes" id="UP000494216"/>
    </source>
</evidence>
<dbReference type="AlphaFoldDB" id="A0A8S0XRB3"/>